<evidence type="ECO:0000259" key="1">
    <source>
        <dbReference type="Pfam" id="PF00535"/>
    </source>
</evidence>
<evidence type="ECO:0000313" key="3">
    <source>
        <dbReference type="Proteomes" id="UP001597641"/>
    </source>
</evidence>
<dbReference type="Proteomes" id="UP001597641">
    <property type="component" value="Unassembled WGS sequence"/>
</dbReference>
<dbReference type="InterPro" id="IPR029044">
    <property type="entry name" value="Nucleotide-diphossugar_trans"/>
</dbReference>
<dbReference type="SUPFAM" id="SSF53448">
    <property type="entry name" value="Nucleotide-diphospho-sugar transferases"/>
    <property type="match status" value="1"/>
</dbReference>
<dbReference type="InterPro" id="IPR050834">
    <property type="entry name" value="Glycosyltransf_2"/>
</dbReference>
<accession>A0ABW6BMQ0</accession>
<dbReference type="PANTHER" id="PTHR43685:SF13">
    <property type="entry name" value="O ANTIGEN BIOSYNTHESIS RHAMNOSYLTRANSFERASE RFBN"/>
    <property type="match status" value="1"/>
</dbReference>
<comment type="caution">
    <text evidence="2">The sequence shown here is derived from an EMBL/GenBank/DDBJ whole genome shotgun (WGS) entry which is preliminary data.</text>
</comment>
<sequence length="321" mass="36848">MAPLISVVIPVKNGDSWLDKVIPAILSQSLAHKIEIIVVDSGSTDNTLAILTNFPIKLVQIPSSEFNHGTTRNLGVQNAIGEFVVMTVQDAEPIDNLWLENLLDGFTDNTVAAVCGQQIVPHDLDKNPVKWFRPVSPPSIKKVLFRDFSEFDELPAEEKRHVCGLDNVTTMYRRELLLKFPFKHVSFAEDMLWAYEILKAGYSIVYNTNARVNHYHLEEPEFAFKRSFTQSYHSYKIFGIKPKAVESNLIKILRHLKLLVSNKRVTYRDKWKWLFLNYRMGREINRANAIFYTSLGKGDHELERQHSILCKTPPQALKPVK</sequence>
<protein>
    <submittedName>
        <fullName evidence="2">Glycosyltransferase family 2 protein</fullName>
    </submittedName>
</protein>
<dbReference type="PANTHER" id="PTHR43685">
    <property type="entry name" value="GLYCOSYLTRANSFERASE"/>
    <property type="match status" value="1"/>
</dbReference>
<gene>
    <name evidence="2" type="ORF">ACFS7Z_02145</name>
</gene>
<organism evidence="2 3">
    <name type="scientific">Pontibacter toksunensis</name>
    <dbReference type="NCBI Taxonomy" id="1332631"/>
    <lineage>
        <taxon>Bacteria</taxon>
        <taxon>Pseudomonadati</taxon>
        <taxon>Bacteroidota</taxon>
        <taxon>Cytophagia</taxon>
        <taxon>Cytophagales</taxon>
        <taxon>Hymenobacteraceae</taxon>
        <taxon>Pontibacter</taxon>
    </lineage>
</organism>
<keyword evidence="3" id="KW-1185">Reference proteome</keyword>
<dbReference type="Pfam" id="PF00535">
    <property type="entry name" value="Glycos_transf_2"/>
    <property type="match status" value="1"/>
</dbReference>
<name>A0ABW6BMQ0_9BACT</name>
<dbReference type="RefSeq" id="WP_377480172.1">
    <property type="nucleotide sequence ID" value="NZ_JBHUOX010000001.1"/>
</dbReference>
<dbReference type="EMBL" id="JBHUOX010000001">
    <property type="protein sequence ID" value="MFD2999145.1"/>
    <property type="molecule type" value="Genomic_DNA"/>
</dbReference>
<evidence type="ECO:0000313" key="2">
    <source>
        <dbReference type="EMBL" id="MFD2999145.1"/>
    </source>
</evidence>
<proteinExistence type="predicted"/>
<feature type="domain" description="Glycosyltransferase 2-like" evidence="1">
    <location>
        <begin position="6"/>
        <end position="177"/>
    </location>
</feature>
<dbReference type="InterPro" id="IPR001173">
    <property type="entry name" value="Glyco_trans_2-like"/>
</dbReference>
<reference evidence="3" key="1">
    <citation type="journal article" date="2019" name="Int. J. Syst. Evol. Microbiol.">
        <title>The Global Catalogue of Microorganisms (GCM) 10K type strain sequencing project: providing services to taxonomists for standard genome sequencing and annotation.</title>
        <authorList>
            <consortium name="The Broad Institute Genomics Platform"/>
            <consortium name="The Broad Institute Genome Sequencing Center for Infectious Disease"/>
            <person name="Wu L."/>
            <person name="Ma J."/>
        </authorList>
    </citation>
    <scope>NUCLEOTIDE SEQUENCE [LARGE SCALE GENOMIC DNA]</scope>
    <source>
        <strain evidence="3">KCTC 23984</strain>
    </source>
</reference>
<dbReference type="Gene3D" id="3.90.550.10">
    <property type="entry name" value="Spore Coat Polysaccharide Biosynthesis Protein SpsA, Chain A"/>
    <property type="match status" value="1"/>
</dbReference>